<proteinExistence type="predicted"/>
<reference evidence="1 2" key="1">
    <citation type="journal article" date="2024" name="Commun. Biol.">
        <title>Comparative genomic analysis of thermophilic fungi reveals convergent evolutionary adaptations and gene losses.</title>
        <authorList>
            <person name="Steindorff A.S."/>
            <person name="Aguilar-Pontes M.V."/>
            <person name="Robinson A.J."/>
            <person name="Andreopoulos B."/>
            <person name="LaButti K."/>
            <person name="Kuo A."/>
            <person name="Mondo S."/>
            <person name="Riley R."/>
            <person name="Otillar R."/>
            <person name="Haridas S."/>
            <person name="Lipzen A."/>
            <person name="Grimwood J."/>
            <person name="Schmutz J."/>
            <person name="Clum A."/>
            <person name="Reid I.D."/>
            <person name="Moisan M.C."/>
            <person name="Butler G."/>
            <person name="Nguyen T.T.M."/>
            <person name="Dewar K."/>
            <person name="Conant G."/>
            <person name="Drula E."/>
            <person name="Henrissat B."/>
            <person name="Hansel C."/>
            <person name="Singer S."/>
            <person name="Hutchinson M.I."/>
            <person name="de Vries R.P."/>
            <person name="Natvig D.O."/>
            <person name="Powell A.J."/>
            <person name="Tsang A."/>
            <person name="Grigoriev I.V."/>
        </authorList>
    </citation>
    <scope>NUCLEOTIDE SEQUENCE [LARGE SCALE GENOMIC DNA]</scope>
    <source>
        <strain evidence="1 2">CBS 494.80</strain>
    </source>
</reference>
<evidence type="ECO:0000313" key="1">
    <source>
        <dbReference type="EMBL" id="KAL2062966.1"/>
    </source>
</evidence>
<comment type="caution">
    <text evidence="1">The sequence shown here is derived from an EMBL/GenBank/DDBJ whole genome shotgun (WGS) entry which is preliminary data.</text>
</comment>
<organism evidence="1 2">
    <name type="scientific">Oculimacula yallundae</name>
    <dbReference type="NCBI Taxonomy" id="86028"/>
    <lineage>
        <taxon>Eukaryota</taxon>
        <taxon>Fungi</taxon>
        <taxon>Dikarya</taxon>
        <taxon>Ascomycota</taxon>
        <taxon>Pezizomycotina</taxon>
        <taxon>Leotiomycetes</taxon>
        <taxon>Helotiales</taxon>
        <taxon>Ploettnerulaceae</taxon>
        <taxon>Oculimacula</taxon>
    </lineage>
</organism>
<sequence length="103" mass="11500">MGDQVRNTFKAWIYSKGDSLQKGSQKYLIRRLLGEAYKQALLEISQKLRLNISTLLVSAATLFLPKPSLHLQPPLVTHHTQAVPCYISTFFGNTADSANDINP</sequence>
<accession>A0ABR4BZ80</accession>
<dbReference type="Proteomes" id="UP001595075">
    <property type="component" value="Unassembled WGS sequence"/>
</dbReference>
<dbReference type="EMBL" id="JAZHXI010000016">
    <property type="protein sequence ID" value="KAL2062966.1"/>
    <property type="molecule type" value="Genomic_DNA"/>
</dbReference>
<protein>
    <submittedName>
        <fullName evidence="1">Uncharacterized protein</fullName>
    </submittedName>
</protein>
<name>A0ABR4BZ80_9HELO</name>
<gene>
    <name evidence="1" type="ORF">VTL71DRAFT_6038</name>
</gene>
<keyword evidence="2" id="KW-1185">Reference proteome</keyword>
<evidence type="ECO:0000313" key="2">
    <source>
        <dbReference type="Proteomes" id="UP001595075"/>
    </source>
</evidence>